<keyword evidence="7 10" id="KW-0378">Hydrolase</keyword>
<evidence type="ECO:0000256" key="3">
    <source>
        <dbReference type="ARBA" id="ARBA00006534"/>
    </source>
</evidence>
<comment type="caution">
    <text evidence="10">The sequence shown here is derived from an EMBL/GenBank/DDBJ whole genome shotgun (WGS) entry which is preliminary data.</text>
</comment>
<comment type="function">
    <text evidence="2">Exopeptidase that catalyzes the hydrolytic cleavage of multi-L-arginyl-poly-L-aspartic acid (cyanophycin; a water-insoluble reserve polymer) into aspartate-arginine dipeptides.</text>
</comment>
<dbReference type="PANTHER" id="PTHR36175">
    <property type="entry name" value="CYANOPHYCINASE"/>
    <property type="match status" value="1"/>
</dbReference>
<evidence type="ECO:0000256" key="1">
    <source>
        <dbReference type="ARBA" id="ARBA00001092"/>
    </source>
</evidence>
<evidence type="ECO:0000256" key="8">
    <source>
        <dbReference type="ARBA" id="ARBA00022825"/>
    </source>
</evidence>
<dbReference type="Pfam" id="PF03575">
    <property type="entry name" value="Peptidase_S51"/>
    <property type="match status" value="1"/>
</dbReference>
<dbReference type="SUPFAM" id="SSF52317">
    <property type="entry name" value="Class I glutamine amidotransferase-like"/>
    <property type="match status" value="1"/>
</dbReference>
<dbReference type="InterPro" id="IPR029062">
    <property type="entry name" value="Class_I_gatase-like"/>
</dbReference>
<dbReference type="Proteomes" id="UP001165296">
    <property type="component" value="Unassembled WGS sequence"/>
</dbReference>
<dbReference type="EMBL" id="JAJADR010000001">
    <property type="protein sequence ID" value="MCB2406803.1"/>
    <property type="molecule type" value="Genomic_DNA"/>
</dbReference>
<dbReference type="RefSeq" id="WP_226171332.1">
    <property type="nucleotide sequence ID" value="NZ_JAJADR010000001.1"/>
</dbReference>
<dbReference type="PANTHER" id="PTHR36175:SF1">
    <property type="entry name" value="CYANOPHYCINASE"/>
    <property type="match status" value="1"/>
</dbReference>
<evidence type="ECO:0000256" key="2">
    <source>
        <dbReference type="ARBA" id="ARBA00002039"/>
    </source>
</evidence>
<keyword evidence="8" id="KW-0720">Serine protease</keyword>
<evidence type="ECO:0000256" key="4">
    <source>
        <dbReference type="ARBA" id="ARBA00013115"/>
    </source>
</evidence>
<evidence type="ECO:0000256" key="5">
    <source>
        <dbReference type="ARBA" id="ARBA00015719"/>
    </source>
</evidence>
<accession>A0ABS8AMD5</accession>
<feature type="compositionally biased region" description="Basic and acidic residues" evidence="9">
    <location>
        <begin position="31"/>
        <end position="43"/>
    </location>
</feature>
<evidence type="ECO:0000313" key="10">
    <source>
        <dbReference type="EMBL" id="MCB2406803.1"/>
    </source>
</evidence>
<dbReference type="Gene3D" id="3.40.50.880">
    <property type="match status" value="1"/>
</dbReference>
<name>A0ABS8AMD5_9BACT</name>
<dbReference type="InterPro" id="IPR005320">
    <property type="entry name" value="Peptidase_S51"/>
</dbReference>
<protein>
    <recommendedName>
        <fullName evidence="5">Cyanophycinase</fullName>
        <ecNumber evidence="4">3.4.15.6</ecNumber>
    </recommendedName>
</protein>
<evidence type="ECO:0000256" key="7">
    <source>
        <dbReference type="ARBA" id="ARBA00022801"/>
    </source>
</evidence>
<keyword evidence="11" id="KW-1185">Reference proteome</keyword>
<proteinExistence type="inferred from homology"/>
<feature type="region of interest" description="Disordered" evidence="9">
    <location>
        <begin position="1"/>
        <end position="46"/>
    </location>
</feature>
<evidence type="ECO:0000313" key="11">
    <source>
        <dbReference type="Proteomes" id="UP001165296"/>
    </source>
</evidence>
<dbReference type="NCBIfam" id="TIGR02069">
    <property type="entry name" value="cyanophycinase"/>
    <property type="match status" value="1"/>
</dbReference>
<gene>
    <name evidence="10" type="ORF">LGH74_02325</name>
</gene>
<dbReference type="PIRSF" id="PIRSF032067">
    <property type="entry name" value="Cyanophycinase"/>
    <property type="match status" value="1"/>
</dbReference>
<keyword evidence="6" id="KW-0645">Protease</keyword>
<dbReference type="EC" id="3.4.15.6" evidence="4"/>
<dbReference type="InterPro" id="IPR011811">
    <property type="entry name" value="Peptidase_S51_cyanophycinase"/>
</dbReference>
<keyword evidence="10" id="KW-0121">Carboxypeptidase</keyword>
<sequence length="300" mass="32544">MPTRKKKASPSSSNRPTCPPPQGTLIIVGGHENKGEAPEKGSNQDKNLNFVTEGILKRFADELNGNDPLVLVVPTASSEPDEAARDYHEVFHRLGLNNVRTLNIQERADANHEETLKLAGEAAGFWFTGGDQLRLTAILGGTELLQLLKERYTYEPIVIGGTSAGATALSTPMIYEGRNDAGMRKGEIAITTGLQFMHDVAIDTHFIARGRIARMAQIIATNPTCLGLGIEEDTAVVVREGFRIEVIGSGLVTVLESNSGTSTNIYDIPPETPFSIRDLRLHLLGAGEQYELPNPPELHL</sequence>
<dbReference type="CDD" id="cd03145">
    <property type="entry name" value="GAT1_cyanophycinase"/>
    <property type="match status" value="1"/>
</dbReference>
<organism evidence="10 11">
    <name type="scientific">Hymenobacter lucidus</name>
    <dbReference type="NCBI Taxonomy" id="2880930"/>
    <lineage>
        <taxon>Bacteria</taxon>
        <taxon>Pseudomonadati</taxon>
        <taxon>Bacteroidota</taxon>
        <taxon>Cytophagia</taxon>
        <taxon>Cytophagales</taxon>
        <taxon>Hymenobacteraceae</taxon>
        <taxon>Hymenobacter</taxon>
    </lineage>
</organism>
<comment type="catalytic activity">
    <reaction evidence="1">
        <text>[L-4-(L-arginin-2-N-yl)aspartate](n) + H2O = [L-4-(L-arginin-2-N-yl)aspartate](n-1) + L-4-(L-arginin-2-N-yl)aspartate</text>
        <dbReference type="Rhea" id="RHEA:12845"/>
        <dbReference type="Rhea" id="RHEA-COMP:13728"/>
        <dbReference type="Rhea" id="RHEA-COMP:13734"/>
        <dbReference type="ChEBI" id="CHEBI:15377"/>
        <dbReference type="ChEBI" id="CHEBI:137986"/>
        <dbReference type="ChEBI" id="CHEBI:137991"/>
        <dbReference type="EC" id="3.4.15.6"/>
    </reaction>
</comment>
<comment type="similarity">
    <text evidence="3">Belongs to the peptidase S51 family.</text>
</comment>
<evidence type="ECO:0000256" key="6">
    <source>
        <dbReference type="ARBA" id="ARBA00022670"/>
    </source>
</evidence>
<dbReference type="GO" id="GO:0004180">
    <property type="term" value="F:carboxypeptidase activity"/>
    <property type="evidence" value="ECO:0007669"/>
    <property type="project" value="UniProtKB-KW"/>
</dbReference>
<dbReference type="GO" id="GO:0008241">
    <property type="term" value="F:peptidyl-dipeptidase activity"/>
    <property type="evidence" value="ECO:0007669"/>
    <property type="project" value="UniProtKB-EC"/>
</dbReference>
<evidence type="ECO:0000256" key="9">
    <source>
        <dbReference type="SAM" id="MobiDB-lite"/>
    </source>
</evidence>
<reference evidence="10" key="1">
    <citation type="submission" date="2021-10" db="EMBL/GenBank/DDBJ databases">
        <authorList>
            <person name="Dean J.D."/>
            <person name="Kim M.K."/>
            <person name="Newey C.N."/>
            <person name="Stoker T.S."/>
            <person name="Thompson D.W."/>
            <person name="Grose J.H."/>
        </authorList>
    </citation>
    <scope>NUCLEOTIDE SEQUENCE</scope>
    <source>
        <strain evidence="10">BT178</strain>
    </source>
</reference>